<keyword evidence="1" id="KW-0472">Membrane</keyword>
<evidence type="ECO:0000313" key="3">
    <source>
        <dbReference type="Proteomes" id="UP000001471"/>
    </source>
</evidence>
<proteinExistence type="predicted"/>
<dbReference type="Proteomes" id="UP000001471">
    <property type="component" value="Unassembled WGS sequence"/>
</dbReference>
<dbReference type="HOGENOM" id="CLU_3051454_0_0_1"/>
<sequence>MSETRVMHLNGGFLLGIATWVFWGPLPGESRTSRDAGKASRRFRHSYPTCAQGV</sequence>
<dbReference type="EMBL" id="DS231617">
    <property type="protein sequence ID" value="EDU46943.1"/>
    <property type="molecule type" value="Genomic_DNA"/>
</dbReference>
<name>B2W0X0_PYRTR</name>
<organism evidence="2 3">
    <name type="scientific">Pyrenophora tritici-repentis (strain Pt-1C-BFP)</name>
    <name type="common">Wheat tan spot fungus</name>
    <name type="synonym">Drechslera tritici-repentis</name>
    <dbReference type="NCBI Taxonomy" id="426418"/>
    <lineage>
        <taxon>Eukaryota</taxon>
        <taxon>Fungi</taxon>
        <taxon>Dikarya</taxon>
        <taxon>Ascomycota</taxon>
        <taxon>Pezizomycotina</taxon>
        <taxon>Dothideomycetes</taxon>
        <taxon>Pleosporomycetidae</taxon>
        <taxon>Pleosporales</taxon>
        <taxon>Pleosporineae</taxon>
        <taxon>Pleosporaceae</taxon>
        <taxon>Pyrenophora</taxon>
    </lineage>
</organism>
<protein>
    <submittedName>
        <fullName evidence="2">Uncharacterized protein</fullName>
    </submittedName>
</protein>
<accession>B2W0X0</accession>
<feature type="transmembrane region" description="Helical" evidence="1">
    <location>
        <begin position="6"/>
        <end position="26"/>
    </location>
</feature>
<evidence type="ECO:0000256" key="1">
    <source>
        <dbReference type="SAM" id="Phobius"/>
    </source>
</evidence>
<evidence type="ECO:0000313" key="2">
    <source>
        <dbReference type="EMBL" id="EDU46943.1"/>
    </source>
</evidence>
<reference evidence="3" key="1">
    <citation type="journal article" date="2013" name="G3 (Bethesda)">
        <title>Comparative genomics of a plant-pathogenic fungus, Pyrenophora tritici-repentis, reveals transduplication and the impact of repeat elements on pathogenicity and population divergence.</title>
        <authorList>
            <person name="Manning V.A."/>
            <person name="Pandelova I."/>
            <person name="Dhillon B."/>
            <person name="Wilhelm L.J."/>
            <person name="Goodwin S.B."/>
            <person name="Berlin A.M."/>
            <person name="Figueroa M."/>
            <person name="Freitag M."/>
            <person name="Hane J.K."/>
            <person name="Henrissat B."/>
            <person name="Holman W.H."/>
            <person name="Kodira C.D."/>
            <person name="Martin J."/>
            <person name="Oliver R.P."/>
            <person name="Robbertse B."/>
            <person name="Schackwitz W."/>
            <person name="Schwartz D.C."/>
            <person name="Spatafora J.W."/>
            <person name="Turgeon B.G."/>
            <person name="Yandava C."/>
            <person name="Young S."/>
            <person name="Zhou S."/>
            <person name="Zeng Q."/>
            <person name="Grigoriev I.V."/>
            <person name="Ma L.-J."/>
            <person name="Ciuffetti L.M."/>
        </authorList>
    </citation>
    <scope>NUCLEOTIDE SEQUENCE [LARGE SCALE GENOMIC DNA]</scope>
    <source>
        <strain evidence="3">Pt-1C-BFP</strain>
    </source>
</reference>
<gene>
    <name evidence="2" type="ORF">PTRG_04105</name>
</gene>
<dbReference type="AlphaFoldDB" id="B2W0X0"/>
<keyword evidence="1" id="KW-1133">Transmembrane helix</keyword>
<keyword evidence="1" id="KW-0812">Transmembrane</keyword>
<dbReference type="InParanoid" id="B2W0X0"/>